<gene>
    <name evidence="1" type="ORF">QBC35DRAFT_67931</name>
</gene>
<accession>A0AAN6WLZ8</accession>
<sequence length="515" mass="56960">MLARTRCTTSCLGQCPRPKSPRQQRRLIAMAAMNPITSPGSKREGDISDAFTSLSGKAFELLPDRFRQLKLRLVQEHEKFVIAGWKRLVDTLRKENDTVSRLGPSIVPQLRFSHLLEDLDASKAELKKRGVAVVRGIIPEDEARAYKFEIEEYVRLNPHTKGFPADNPQVLELYWSSPQIRARGHPALLKTQTALMTSLWHTSDPNTPVSLSTPLSYADRLRIRLPGDAKFALGPHIDGGSVERWEDNGYGLGGVYADVFRGEWESYDPFDASGRVHAVTDLYDGLGSCSMFRMFQGWLAMSRCGPGQGTLLVNPLVREAAVYTLLRPFFRARRELKDLAGDKDRFLAADNWEFTGGEVMTSELQGATPGHGQEFPEGMHPHLELDRTMVHMPEVKPGDYVVWHCDTIHAVDKTHNGTSDSSVLYIPVCPTTEASARYVARERAAFLEGTPPPDFPGGKGESEHIGRPTAGYVKQYRSPAGAQAMGLEPLEATTGDTPGGKQAVKAANEVLGFCM</sequence>
<dbReference type="Proteomes" id="UP001302126">
    <property type="component" value="Unassembled WGS sequence"/>
</dbReference>
<reference evidence="1" key="1">
    <citation type="journal article" date="2023" name="Mol. Phylogenet. Evol.">
        <title>Genome-scale phylogeny and comparative genomics of the fungal order Sordariales.</title>
        <authorList>
            <person name="Hensen N."/>
            <person name="Bonometti L."/>
            <person name="Westerberg I."/>
            <person name="Brannstrom I.O."/>
            <person name="Guillou S."/>
            <person name="Cros-Aarteil S."/>
            <person name="Calhoun S."/>
            <person name="Haridas S."/>
            <person name="Kuo A."/>
            <person name="Mondo S."/>
            <person name="Pangilinan J."/>
            <person name="Riley R."/>
            <person name="LaButti K."/>
            <person name="Andreopoulos B."/>
            <person name="Lipzen A."/>
            <person name="Chen C."/>
            <person name="Yan M."/>
            <person name="Daum C."/>
            <person name="Ng V."/>
            <person name="Clum A."/>
            <person name="Steindorff A."/>
            <person name="Ohm R.A."/>
            <person name="Martin F."/>
            <person name="Silar P."/>
            <person name="Natvig D.O."/>
            <person name="Lalanne C."/>
            <person name="Gautier V."/>
            <person name="Ament-Velasquez S.L."/>
            <person name="Kruys A."/>
            <person name="Hutchinson M.I."/>
            <person name="Powell A.J."/>
            <person name="Barry K."/>
            <person name="Miller A.N."/>
            <person name="Grigoriev I.V."/>
            <person name="Debuchy R."/>
            <person name="Gladieux P."/>
            <person name="Hiltunen Thoren M."/>
            <person name="Johannesson H."/>
        </authorList>
    </citation>
    <scope>NUCLEOTIDE SEQUENCE</scope>
    <source>
        <strain evidence="1">PSN309</strain>
    </source>
</reference>
<proteinExistence type="predicted"/>
<reference evidence="1" key="2">
    <citation type="submission" date="2023-05" db="EMBL/GenBank/DDBJ databases">
        <authorList>
            <consortium name="Lawrence Berkeley National Laboratory"/>
            <person name="Steindorff A."/>
            <person name="Hensen N."/>
            <person name="Bonometti L."/>
            <person name="Westerberg I."/>
            <person name="Brannstrom I.O."/>
            <person name="Guillou S."/>
            <person name="Cros-Aarteil S."/>
            <person name="Calhoun S."/>
            <person name="Haridas S."/>
            <person name="Kuo A."/>
            <person name="Mondo S."/>
            <person name="Pangilinan J."/>
            <person name="Riley R."/>
            <person name="Labutti K."/>
            <person name="Andreopoulos B."/>
            <person name="Lipzen A."/>
            <person name="Chen C."/>
            <person name="Yanf M."/>
            <person name="Daum C."/>
            <person name="Ng V."/>
            <person name="Clum A."/>
            <person name="Ohm R."/>
            <person name="Martin F."/>
            <person name="Silar P."/>
            <person name="Natvig D."/>
            <person name="Lalanne C."/>
            <person name="Gautier V."/>
            <person name="Ament-Velasquez S.L."/>
            <person name="Kruys A."/>
            <person name="Hutchinson M.I."/>
            <person name="Powell A.J."/>
            <person name="Barry K."/>
            <person name="Miller A.N."/>
            <person name="Grigoriev I.V."/>
            <person name="Debuchy R."/>
            <person name="Gladieux P."/>
            <person name="Thoren M.H."/>
            <person name="Johannesson H."/>
        </authorList>
    </citation>
    <scope>NUCLEOTIDE SEQUENCE</scope>
    <source>
        <strain evidence="1">PSN309</strain>
    </source>
</reference>
<organism evidence="1 2">
    <name type="scientific">Podospora australis</name>
    <dbReference type="NCBI Taxonomy" id="1536484"/>
    <lineage>
        <taxon>Eukaryota</taxon>
        <taxon>Fungi</taxon>
        <taxon>Dikarya</taxon>
        <taxon>Ascomycota</taxon>
        <taxon>Pezizomycotina</taxon>
        <taxon>Sordariomycetes</taxon>
        <taxon>Sordariomycetidae</taxon>
        <taxon>Sordariales</taxon>
        <taxon>Podosporaceae</taxon>
        <taxon>Podospora</taxon>
    </lineage>
</organism>
<evidence type="ECO:0008006" key="3">
    <source>
        <dbReference type="Google" id="ProtNLM"/>
    </source>
</evidence>
<dbReference type="PANTHER" id="PTHR30613">
    <property type="entry name" value="UNCHARACTERIZED PROTEIN YBIU-RELATED"/>
    <property type="match status" value="1"/>
</dbReference>
<dbReference type="AlphaFoldDB" id="A0AAN6WLZ8"/>
<keyword evidence="2" id="KW-1185">Reference proteome</keyword>
<dbReference type="InterPro" id="IPR010856">
    <property type="entry name" value="Gig2-like"/>
</dbReference>
<dbReference type="Gene3D" id="2.60.120.330">
    <property type="entry name" value="B-lactam Antibiotic, Isopenicillin N Synthase, Chain"/>
    <property type="match status" value="1"/>
</dbReference>
<comment type="caution">
    <text evidence="1">The sequence shown here is derived from an EMBL/GenBank/DDBJ whole genome shotgun (WGS) entry which is preliminary data.</text>
</comment>
<dbReference type="Pfam" id="PF07350">
    <property type="entry name" value="Gig2-like"/>
    <property type="match status" value="1"/>
</dbReference>
<evidence type="ECO:0000313" key="1">
    <source>
        <dbReference type="EMBL" id="KAK4184078.1"/>
    </source>
</evidence>
<dbReference type="EMBL" id="MU864506">
    <property type="protein sequence ID" value="KAK4184078.1"/>
    <property type="molecule type" value="Genomic_DNA"/>
</dbReference>
<dbReference type="SUPFAM" id="SSF51197">
    <property type="entry name" value="Clavaminate synthase-like"/>
    <property type="match status" value="1"/>
</dbReference>
<protein>
    <recommendedName>
        <fullName evidence="3">DUF1479 domain protein</fullName>
    </recommendedName>
</protein>
<name>A0AAN6WLZ8_9PEZI</name>
<dbReference type="InterPro" id="IPR027443">
    <property type="entry name" value="IPNS-like_sf"/>
</dbReference>
<dbReference type="PANTHER" id="PTHR30613:SF1">
    <property type="entry name" value="DUF1479 DOMAIN PROTEIN (AFU_ORTHOLOGUE AFUA_5G09280)"/>
    <property type="match status" value="1"/>
</dbReference>
<evidence type="ECO:0000313" key="2">
    <source>
        <dbReference type="Proteomes" id="UP001302126"/>
    </source>
</evidence>